<evidence type="ECO:0000313" key="6">
    <source>
        <dbReference type="Proteomes" id="UP000541352"/>
    </source>
</evidence>
<feature type="chain" id="PRO_5031238418" description="T9SS type A sorting domain-containing protein" evidence="2">
    <location>
        <begin position="20"/>
        <end position="975"/>
    </location>
</feature>
<dbReference type="SUPFAM" id="SSF51445">
    <property type="entry name" value="(Trans)glycosidases"/>
    <property type="match status" value="1"/>
</dbReference>
<keyword evidence="2" id="KW-0732">Signal</keyword>
<dbReference type="InterPro" id="IPR008979">
    <property type="entry name" value="Galactose-bd-like_sf"/>
</dbReference>
<comment type="caution">
    <text evidence="5">The sequence shown here is derived from an EMBL/GenBank/DDBJ whole genome shotgun (WGS) entry which is preliminary data.</text>
</comment>
<dbReference type="EMBL" id="JACIBY010000012">
    <property type="protein sequence ID" value="MBB3840855.1"/>
    <property type="molecule type" value="Genomic_DNA"/>
</dbReference>
<dbReference type="RefSeq" id="WP_183978103.1">
    <property type="nucleotide sequence ID" value="NZ_JACIBY010000012.1"/>
</dbReference>
<feature type="domain" description="Secretion system C-terminal sorting" evidence="4">
    <location>
        <begin position="900"/>
        <end position="971"/>
    </location>
</feature>
<feature type="domain" description="CBM-cenC" evidence="3">
    <location>
        <begin position="286"/>
        <end position="418"/>
    </location>
</feature>
<dbReference type="AlphaFoldDB" id="A0A7W6ESL7"/>
<dbReference type="InterPro" id="IPR026444">
    <property type="entry name" value="Secre_tail"/>
</dbReference>
<evidence type="ECO:0000256" key="1">
    <source>
        <dbReference type="ARBA" id="ARBA00022801"/>
    </source>
</evidence>
<dbReference type="InterPro" id="IPR017853">
    <property type="entry name" value="GH"/>
</dbReference>
<evidence type="ECO:0000256" key="2">
    <source>
        <dbReference type="SAM" id="SignalP"/>
    </source>
</evidence>
<dbReference type="Gene3D" id="3.20.20.80">
    <property type="entry name" value="Glycosidases"/>
    <property type="match status" value="2"/>
</dbReference>
<gene>
    <name evidence="5" type="ORF">FHS57_004875</name>
</gene>
<dbReference type="Pfam" id="PF02018">
    <property type="entry name" value="CBM_4_9"/>
    <property type="match status" value="1"/>
</dbReference>
<dbReference type="InterPro" id="IPR003305">
    <property type="entry name" value="CenC_carb-bd"/>
</dbReference>
<evidence type="ECO:0000259" key="3">
    <source>
        <dbReference type="Pfam" id="PF02018"/>
    </source>
</evidence>
<dbReference type="PANTHER" id="PTHR31451">
    <property type="match status" value="1"/>
</dbReference>
<proteinExistence type="predicted"/>
<dbReference type="Pfam" id="PF18962">
    <property type="entry name" value="Por_Secre_tail"/>
    <property type="match status" value="1"/>
</dbReference>
<reference evidence="5 6" key="1">
    <citation type="submission" date="2020-08" db="EMBL/GenBank/DDBJ databases">
        <title>Genomic Encyclopedia of Type Strains, Phase IV (KMG-IV): sequencing the most valuable type-strain genomes for metagenomic binning, comparative biology and taxonomic classification.</title>
        <authorList>
            <person name="Goeker M."/>
        </authorList>
    </citation>
    <scope>NUCLEOTIDE SEQUENCE [LARGE SCALE GENOMIC DNA]</scope>
    <source>
        <strain evidence="5 6">DSM 17976</strain>
    </source>
</reference>
<keyword evidence="6" id="KW-1185">Reference proteome</keyword>
<evidence type="ECO:0000259" key="4">
    <source>
        <dbReference type="Pfam" id="PF18962"/>
    </source>
</evidence>
<dbReference type="InterPro" id="IPR045053">
    <property type="entry name" value="MAN-like"/>
</dbReference>
<protein>
    <recommendedName>
        <fullName evidence="7">T9SS type A sorting domain-containing protein</fullName>
    </recommendedName>
</protein>
<evidence type="ECO:0000313" key="5">
    <source>
        <dbReference type="EMBL" id="MBB3840855.1"/>
    </source>
</evidence>
<evidence type="ECO:0008006" key="7">
    <source>
        <dbReference type="Google" id="ProtNLM"/>
    </source>
</evidence>
<dbReference type="Proteomes" id="UP000541352">
    <property type="component" value="Unassembled WGS sequence"/>
</dbReference>
<feature type="signal peptide" evidence="2">
    <location>
        <begin position="1"/>
        <end position="19"/>
    </location>
</feature>
<dbReference type="GO" id="GO:0004553">
    <property type="term" value="F:hydrolase activity, hydrolyzing O-glycosyl compounds"/>
    <property type="evidence" value="ECO:0007669"/>
    <property type="project" value="InterPro"/>
</dbReference>
<keyword evidence="1" id="KW-0378">Hydrolase</keyword>
<dbReference type="SUPFAM" id="SSF49785">
    <property type="entry name" value="Galactose-binding domain-like"/>
    <property type="match status" value="1"/>
</dbReference>
<organism evidence="5 6">
    <name type="scientific">Runella defluvii</name>
    <dbReference type="NCBI Taxonomy" id="370973"/>
    <lineage>
        <taxon>Bacteria</taxon>
        <taxon>Pseudomonadati</taxon>
        <taxon>Bacteroidota</taxon>
        <taxon>Cytophagia</taxon>
        <taxon>Cytophagales</taxon>
        <taxon>Spirosomataceae</taxon>
        <taxon>Runella</taxon>
    </lineage>
</organism>
<accession>A0A7W6ESL7</accession>
<dbReference type="NCBIfam" id="TIGR04183">
    <property type="entry name" value="Por_Secre_tail"/>
    <property type="match status" value="1"/>
</dbReference>
<sequence>MKKLLFFFLVVCIYFPSFGQNFTGGFNFSFPYNDGNNAAFLPKFPAKTLGNPDRVSVNGSNFIVNGQPFRFWGVNITSAAAFPAKTTAPDVATHARKMGINLVRFHHLDNPWGGNDGSIFVSGQSTRTLNSTTLDRLDFFINELKKNAIYTNMNLNVSRTFKTSDGVANADSLLDFAKGVTIFDPQLIALQKEYATQLLGHVNPYTGLKLAEDPCLAMVEIINENSLYGMWEDNQLKSRKDGGSLLYRQAVKLDSLWNAFLVTKYQTQATLQTAWQGSSLNITERVTDGSFEGATLNTNWAMEQNAGATASATLDNTQAQSGSKSAKVTVTNKGTETWHLQFKYLRFSLQKDTTYTIQFWAKANQAAVLSVSLMQDDSPYKWYGGQNFNLTTTWQLFKINVVSTDDLAGKGRLAFQVGNLPNGTTVWLDNISLKEATRTAFLTGENLATRNIQRVDYRDRGNYSKQRVADLAQFYIQLQKKFMEEMRTFLRTNLNVQAPITGTNALTGIQEGLEHESMDYYDDHSYWDHPHFPNVAWDASDWTINNTSMVKNAYFSAISSVFSGIPLASKPITISEYNHGYPNRYRAEMVPAMAAYGAFHGMDGVMFFEYNSDVNSTWAADKVGGYFSIHRDHSTMSLFPSCAWAFRNGLITEATPTLVNYSEKDIYWSFEKDNSGRWGKYVPYDFRLQLTHSLRTNTYHHAQGLSSQAFPNVSNGTFQTSTQQTTLNTQTGLLTTNTPRFVTLTGFLKDAPNTQVGNFTLKSASEFGALTWVSLNSKPLADSDSSLITIASQTQNTGMVWNATNTSVNNNWGTSPTSVRPLSIEARLTLTAEALRIHKLSTTGQIVSTSDVLPSAPNTFDVSFAQSTDQTLWYALQAIKKSDLLLSVTTSNPSGDVVNVYPNPAQTLLTVDFTLSAPKPVSFELYNAAASMVFNTTNTIGVAGNNRMTVNVQHLPNGTYFLRVGSQVKRIVISR</sequence>
<name>A0A7W6ESL7_9BACT</name>
<dbReference type="Gene3D" id="2.60.120.260">
    <property type="entry name" value="Galactose-binding domain-like"/>
    <property type="match status" value="1"/>
</dbReference>